<proteinExistence type="predicted"/>
<evidence type="ECO:0000313" key="1">
    <source>
        <dbReference type="EMBL" id="GFD57054.1"/>
    </source>
</evidence>
<dbReference type="EMBL" id="BKCJ011836452">
    <property type="protein sequence ID" value="GFD57054.1"/>
    <property type="molecule type" value="Genomic_DNA"/>
</dbReference>
<comment type="caution">
    <text evidence="1">The sequence shown here is derived from an EMBL/GenBank/DDBJ whole genome shotgun (WGS) entry which is preliminary data.</text>
</comment>
<accession>A0A699XKN2</accession>
<organism evidence="1">
    <name type="scientific">Tanacetum cinerariifolium</name>
    <name type="common">Dalmatian daisy</name>
    <name type="synonym">Chrysanthemum cinerariifolium</name>
    <dbReference type="NCBI Taxonomy" id="118510"/>
    <lineage>
        <taxon>Eukaryota</taxon>
        <taxon>Viridiplantae</taxon>
        <taxon>Streptophyta</taxon>
        <taxon>Embryophyta</taxon>
        <taxon>Tracheophyta</taxon>
        <taxon>Spermatophyta</taxon>
        <taxon>Magnoliopsida</taxon>
        <taxon>eudicotyledons</taxon>
        <taxon>Gunneridae</taxon>
        <taxon>Pentapetalae</taxon>
        <taxon>asterids</taxon>
        <taxon>campanulids</taxon>
        <taxon>Asterales</taxon>
        <taxon>Asteraceae</taxon>
        <taxon>Asteroideae</taxon>
        <taxon>Anthemideae</taxon>
        <taxon>Anthemidinae</taxon>
        <taxon>Tanacetum</taxon>
    </lineage>
</organism>
<feature type="non-terminal residue" evidence="1">
    <location>
        <position position="1"/>
    </location>
</feature>
<sequence length="74" mass="8058">IIDRKELRLLVLSLPEIHRHELDALQQALLRQGDADTSGVGTVEPVVNGHHRDLRDVGLGSGSGHQFVCLSVGR</sequence>
<reference evidence="1" key="1">
    <citation type="journal article" date="2019" name="Sci. Rep.">
        <title>Draft genome of Tanacetum cinerariifolium, the natural source of mosquito coil.</title>
        <authorList>
            <person name="Yamashiro T."/>
            <person name="Shiraishi A."/>
            <person name="Satake H."/>
            <person name="Nakayama K."/>
        </authorList>
    </citation>
    <scope>NUCLEOTIDE SEQUENCE</scope>
</reference>
<gene>
    <name evidence="1" type="ORF">Tci_929023</name>
</gene>
<dbReference type="AlphaFoldDB" id="A0A699XKN2"/>
<protein>
    <submittedName>
        <fullName evidence="1">Uncharacterized protein</fullName>
    </submittedName>
</protein>
<name>A0A699XKN2_TANCI</name>